<feature type="compositionally biased region" description="Low complexity" evidence="1">
    <location>
        <begin position="134"/>
        <end position="147"/>
    </location>
</feature>
<accession>A0A2K0W550</accession>
<evidence type="ECO:0000256" key="1">
    <source>
        <dbReference type="SAM" id="MobiDB-lite"/>
    </source>
</evidence>
<gene>
    <name evidence="3" type="ORF">FNYG_09272</name>
</gene>
<feature type="transmembrane region" description="Helical" evidence="2">
    <location>
        <begin position="14"/>
        <end position="35"/>
    </location>
</feature>
<keyword evidence="4" id="KW-1185">Reference proteome</keyword>
<dbReference type="PANTHER" id="PTHR40623">
    <property type="entry name" value="INTEGRAL MEMBRANE PROTEIN"/>
    <property type="match status" value="1"/>
</dbReference>
<dbReference type="OrthoDB" id="5426165at2759"/>
<evidence type="ECO:0000313" key="3">
    <source>
        <dbReference type="EMBL" id="PNP77396.1"/>
    </source>
</evidence>
<protein>
    <submittedName>
        <fullName evidence="3">Uncharacterized protein</fullName>
    </submittedName>
</protein>
<proteinExistence type="predicted"/>
<feature type="region of interest" description="Disordered" evidence="1">
    <location>
        <begin position="245"/>
        <end position="278"/>
    </location>
</feature>
<keyword evidence="2" id="KW-0812">Transmembrane</keyword>
<dbReference type="STRING" id="42673.A0A2K0W550"/>
<evidence type="ECO:0000313" key="4">
    <source>
        <dbReference type="Proteomes" id="UP000236664"/>
    </source>
</evidence>
<dbReference type="PANTHER" id="PTHR40623:SF2">
    <property type="entry name" value="INTEGRAL MEMBRANE PROTEIN"/>
    <property type="match status" value="1"/>
</dbReference>
<evidence type="ECO:0000256" key="2">
    <source>
        <dbReference type="SAM" id="Phobius"/>
    </source>
</evidence>
<dbReference type="AlphaFoldDB" id="A0A2K0W550"/>
<feature type="compositionally biased region" description="Polar residues" evidence="1">
    <location>
        <begin position="148"/>
        <end position="220"/>
    </location>
</feature>
<name>A0A2K0W550_GIBNY</name>
<dbReference type="Proteomes" id="UP000236664">
    <property type="component" value="Unassembled WGS sequence"/>
</dbReference>
<comment type="caution">
    <text evidence="3">The sequence shown here is derived from an EMBL/GenBank/DDBJ whole genome shotgun (WGS) entry which is preliminary data.</text>
</comment>
<keyword evidence="2" id="KW-0472">Membrane</keyword>
<sequence length="278" mass="30437">MTAFFVDWELWQEMTFVLGCCILLVFAMGLVKLWWSNRAIRRLEIIDEEKRARISLMSRCGIENMRAPEIPFGVRAILSGVEVEGIWISRPNSPGPCQLTPVATQVGRRIRISKGKGKMIDIGSSECLSDALNSETTPSYPTSTKTSQQDGIVSTEGIQSQQEHSDSASSMTKTQADSIVRPNSQQINCNHTGSRSSSSCNDDFITPEQTSPGSTVSQTEAFEKGKGQSVSDTIFSIEQLNALPHVRKPSTGSVALPSGHPRVLRSEKRRLISDSSSS</sequence>
<keyword evidence="2" id="KW-1133">Transmembrane helix</keyword>
<organism evidence="3 4">
    <name type="scientific">Gibberella nygamai</name>
    <name type="common">Bean root rot disease fungus</name>
    <name type="synonym">Fusarium nygamai</name>
    <dbReference type="NCBI Taxonomy" id="42673"/>
    <lineage>
        <taxon>Eukaryota</taxon>
        <taxon>Fungi</taxon>
        <taxon>Dikarya</taxon>
        <taxon>Ascomycota</taxon>
        <taxon>Pezizomycotina</taxon>
        <taxon>Sordariomycetes</taxon>
        <taxon>Hypocreomycetidae</taxon>
        <taxon>Hypocreales</taxon>
        <taxon>Nectriaceae</taxon>
        <taxon>Fusarium</taxon>
        <taxon>Fusarium fujikuroi species complex</taxon>
    </lineage>
</organism>
<dbReference type="EMBL" id="MTQA01000127">
    <property type="protein sequence ID" value="PNP77396.1"/>
    <property type="molecule type" value="Genomic_DNA"/>
</dbReference>
<reference evidence="3 4" key="1">
    <citation type="submission" date="2017-06" db="EMBL/GenBank/DDBJ databases">
        <title>Genome of Fusarium nygamai isolate CS10214.</title>
        <authorList>
            <person name="Gardiner D.M."/>
            <person name="Obanor F."/>
            <person name="Kazan K."/>
        </authorList>
    </citation>
    <scope>NUCLEOTIDE SEQUENCE [LARGE SCALE GENOMIC DNA]</scope>
    <source>
        <strain evidence="3 4">CS10214</strain>
    </source>
</reference>
<feature type="region of interest" description="Disordered" evidence="1">
    <location>
        <begin position="132"/>
        <end position="228"/>
    </location>
</feature>